<evidence type="ECO:0000313" key="3">
    <source>
        <dbReference type="Proteomes" id="UP000054279"/>
    </source>
</evidence>
<name>A0A0C9UNL1_SPHS4</name>
<keyword evidence="3" id="KW-1185">Reference proteome</keyword>
<gene>
    <name evidence="2" type="ORF">M422DRAFT_785022</name>
</gene>
<accession>A0A0C9UNL1</accession>
<evidence type="ECO:0000313" key="2">
    <source>
        <dbReference type="EMBL" id="KIJ27076.1"/>
    </source>
</evidence>
<reference evidence="2 3" key="1">
    <citation type="submission" date="2014-06" db="EMBL/GenBank/DDBJ databases">
        <title>Evolutionary Origins and Diversification of the Mycorrhizal Mutualists.</title>
        <authorList>
            <consortium name="DOE Joint Genome Institute"/>
            <consortium name="Mycorrhizal Genomics Consortium"/>
            <person name="Kohler A."/>
            <person name="Kuo A."/>
            <person name="Nagy L.G."/>
            <person name="Floudas D."/>
            <person name="Copeland A."/>
            <person name="Barry K.W."/>
            <person name="Cichocki N."/>
            <person name="Veneault-Fourrey C."/>
            <person name="LaButti K."/>
            <person name="Lindquist E.A."/>
            <person name="Lipzen A."/>
            <person name="Lundell T."/>
            <person name="Morin E."/>
            <person name="Murat C."/>
            <person name="Riley R."/>
            <person name="Ohm R."/>
            <person name="Sun H."/>
            <person name="Tunlid A."/>
            <person name="Henrissat B."/>
            <person name="Grigoriev I.V."/>
            <person name="Hibbett D.S."/>
            <person name="Martin F."/>
        </authorList>
    </citation>
    <scope>NUCLEOTIDE SEQUENCE [LARGE SCALE GENOMIC DNA]</scope>
    <source>
        <strain evidence="2 3">SS14</strain>
    </source>
</reference>
<dbReference type="HOGENOM" id="CLU_3143956_0_0_1"/>
<evidence type="ECO:0000256" key="1">
    <source>
        <dbReference type="SAM" id="SignalP"/>
    </source>
</evidence>
<dbReference type="EMBL" id="KN837347">
    <property type="protein sequence ID" value="KIJ27076.1"/>
    <property type="molecule type" value="Genomic_DNA"/>
</dbReference>
<organism evidence="2 3">
    <name type="scientific">Sphaerobolus stellatus (strain SS14)</name>
    <dbReference type="NCBI Taxonomy" id="990650"/>
    <lineage>
        <taxon>Eukaryota</taxon>
        <taxon>Fungi</taxon>
        <taxon>Dikarya</taxon>
        <taxon>Basidiomycota</taxon>
        <taxon>Agaricomycotina</taxon>
        <taxon>Agaricomycetes</taxon>
        <taxon>Phallomycetidae</taxon>
        <taxon>Geastrales</taxon>
        <taxon>Sphaerobolaceae</taxon>
        <taxon>Sphaerobolus</taxon>
    </lineage>
</organism>
<protein>
    <submittedName>
        <fullName evidence="2">Uncharacterized protein</fullName>
    </submittedName>
</protein>
<dbReference type="AlphaFoldDB" id="A0A0C9UNL1"/>
<keyword evidence="1" id="KW-0732">Signal</keyword>
<feature type="signal peptide" evidence="1">
    <location>
        <begin position="1"/>
        <end position="24"/>
    </location>
</feature>
<dbReference type="Proteomes" id="UP000054279">
    <property type="component" value="Unassembled WGS sequence"/>
</dbReference>
<proteinExistence type="predicted"/>
<feature type="chain" id="PRO_5002204272" evidence="1">
    <location>
        <begin position="25"/>
        <end position="49"/>
    </location>
</feature>
<sequence>MRFSLSTVTFIAVTILSISGLTTAAPVDIDARAPQDTDGCGGPSGRSCN</sequence>